<evidence type="ECO:0000256" key="12">
    <source>
        <dbReference type="ARBA" id="ARBA00023310"/>
    </source>
</evidence>
<comment type="catalytic activity">
    <reaction evidence="13 16">
        <text>ATP + H2O + 4 H(+)(in) = ADP + phosphate + 5 H(+)(out)</text>
        <dbReference type="Rhea" id="RHEA:57720"/>
        <dbReference type="ChEBI" id="CHEBI:15377"/>
        <dbReference type="ChEBI" id="CHEBI:15378"/>
        <dbReference type="ChEBI" id="CHEBI:30616"/>
        <dbReference type="ChEBI" id="CHEBI:43474"/>
        <dbReference type="ChEBI" id="CHEBI:456216"/>
        <dbReference type="EC" id="7.1.2.2"/>
    </reaction>
</comment>
<protein>
    <recommendedName>
        <fullName evidence="13 16">ATP synthase subunit alpha, chloroplastic</fullName>
        <ecNumber evidence="13 16">7.1.2.2</ecNumber>
    </recommendedName>
    <alternativeName>
        <fullName evidence="13">ATP synthase F1 sector subunit alpha</fullName>
    </alternativeName>
    <alternativeName>
        <fullName evidence="13">F-ATPase subunit alpha</fullName>
    </alternativeName>
</protein>
<evidence type="ECO:0000256" key="6">
    <source>
        <dbReference type="ARBA" id="ARBA00022781"/>
    </source>
</evidence>
<dbReference type="GO" id="GO:0043531">
    <property type="term" value="F:ADP binding"/>
    <property type="evidence" value="ECO:0007669"/>
    <property type="project" value="TreeGrafter"/>
</dbReference>
<dbReference type="InterPro" id="IPR004100">
    <property type="entry name" value="ATPase_F1/V1/A1_a/bsu_N"/>
</dbReference>
<evidence type="ECO:0000256" key="7">
    <source>
        <dbReference type="ARBA" id="ARBA00022840"/>
    </source>
</evidence>
<dbReference type="Pfam" id="PF02874">
    <property type="entry name" value="ATP-synt_ab_N"/>
    <property type="match status" value="1"/>
</dbReference>
<comment type="similarity">
    <text evidence="2 13 14">Belongs to the ATPase alpha/beta chains family.</text>
</comment>
<dbReference type="EMBL" id="MF101467">
    <property type="protein sequence ID" value="ARW69731.1"/>
    <property type="molecule type" value="Genomic_DNA"/>
</dbReference>
<evidence type="ECO:0000256" key="4">
    <source>
        <dbReference type="ARBA" id="ARBA00022528"/>
    </source>
</evidence>
<keyword evidence="4 15" id="KW-0150">Chloroplast</keyword>
<feature type="site" description="Required for activity" evidence="13">
    <location>
        <position position="365"/>
    </location>
</feature>
<evidence type="ECO:0000256" key="3">
    <source>
        <dbReference type="ARBA" id="ARBA00022448"/>
    </source>
</evidence>
<feature type="binding site" evidence="13">
    <location>
        <begin position="172"/>
        <end position="179"/>
    </location>
    <ligand>
        <name>ATP</name>
        <dbReference type="ChEBI" id="CHEBI:30616"/>
    </ligand>
</feature>
<evidence type="ECO:0000256" key="14">
    <source>
        <dbReference type="RuleBase" id="RU000339"/>
    </source>
</evidence>
<keyword evidence="11 13" id="KW-0139">CF(1)</keyword>
<dbReference type="GeneID" id="33362455"/>
<dbReference type="GO" id="GO:0045259">
    <property type="term" value="C:proton-transporting ATP synthase complex"/>
    <property type="evidence" value="ECO:0007669"/>
    <property type="project" value="UniProtKB-KW"/>
</dbReference>
<dbReference type="CDD" id="cd18113">
    <property type="entry name" value="ATP-synt_F1_alpha_C"/>
    <property type="match status" value="1"/>
</dbReference>
<name>A0A1Z1MV65_9FLOR</name>
<keyword evidence="10 13" id="KW-0472">Membrane</keyword>
<keyword evidence="5 13" id="KW-0547">Nucleotide-binding</keyword>
<evidence type="ECO:0000259" key="19">
    <source>
        <dbReference type="Pfam" id="PF02874"/>
    </source>
</evidence>
<dbReference type="InterPro" id="IPR000194">
    <property type="entry name" value="ATPase_F1/V1/A1_a/bsu_nucl-bd"/>
</dbReference>
<dbReference type="SUPFAM" id="SSF52540">
    <property type="entry name" value="P-loop containing nucleoside triphosphate hydrolases"/>
    <property type="match status" value="1"/>
</dbReference>
<dbReference type="PANTHER" id="PTHR48082">
    <property type="entry name" value="ATP SYNTHASE SUBUNIT ALPHA, MITOCHONDRIAL"/>
    <property type="match status" value="1"/>
</dbReference>
<dbReference type="EC" id="7.1.2.2" evidence="13 16"/>
<dbReference type="Pfam" id="PF00306">
    <property type="entry name" value="ATP-synt_ab_C"/>
    <property type="match status" value="1"/>
</dbReference>
<feature type="domain" description="ATP synthase alpha subunit C-terminal" evidence="18">
    <location>
        <begin position="374"/>
        <end position="498"/>
    </location>
</feature>
<feature type="domain" description="ATPase F1/V1/A1 complex alpha/beta subunit N-terminal" evidence="19">
    <location>
        <begin position="29"/>
        <end position="95"/>
    </location>
</feature>
<reference evidence="20" key="1">
    <citation type="journal article" date="2017" name="J. Phycol.">
        <title>Analysis of chloroplast genomes and a supermatrix inform reclassification of the Rhodomelaceae (Rhodophyta).</title>
        <authorList>
            <person name="Diaz-Tapia P."/>
            <person name="Maggs C.A."/>
            <person name="West J.A."/>
            <person name="Verbruggen H."/>
        </authorList>
    </citation>
    <scope>NUCLEOTIDE SEQUENCE</scope>
    <source>
        <strain evidence="20">PD1825</strain>
    </source>
</reference>
<keyword evidence="9 13" id="KW-0406">Ion transport</keyword>
<dbReference type="FunFam" id="3.40.50.300:FF:000002">
    <property type="entry name" value="ATP synthase subunit alpha"/>
    <property type="match status" value="1"/>
</dbReference>
<dbReference type="PIRSF" id="PIRSF039088">
    <property type="entry name" value="F_ATPase_subunit_alpha"/>
    <property type="match status" value="1"/>
</dbReference>
<accession>A0A1Z1MV65</accession>
<evidence type="ECO:0000256" key="9">
    <source>
        <dbReference type="ARBA" id="ARBA00023065"/>
    </source>
</evidence>
<evidence type="ECO:0000256" key="13">
    <source>
        <dbReference type="HAMAP-Rule" id="MF_01346"/>
    </source>
</evidence>
<comment type="function">
    <text evidence="13 16">Produces ATP from ADP in the presence of a proton gradient across the membrane. The alpha chain is a regulatory subunit.</text>
</comment>
<organism evidence="20">
    <name type="scientific">Tolypiocladia glomerulata</name>
    <dbReference type="NCBI Taxonomy" id="860646"/>
    <lineage>
        <taxon>Eukaryota</taxon>
        <taxon>Rhodophyta</taxon>
        <taxon>Florideophyceae</taxon>
        <taxon>Rhodymeniophycidae</taxon>
        <taxon>Ceramiales</taxon>
        <taxon>Rhodomelaceae</taxon>
        <taxon>Polysiphonioideae</taxon>
        <taxon>Tolypiocladia</taxon>
    </lineage>
</organism>
<evidence type="ECO:0000256" key="11">
    <source>
        <dbReference type="ARBA" id="ARBA00023196"/>
    </source>
</evidence>
<evidence type="ECO:0000259" key="17">
    <source>
        <dbReference type="Pfam" id="PF00006"/>
    </source>
</evidence>
<dbReference type="InterPro" id="IPR023366">
    <property type="entry name" value="ATP_synth_asu-like_sf"/>
</dbReference>
<keyword evidence="13 15" id="KW-0793">Thylakoid</keyword>
<comment type="subcellular location">
    <subcellularLocation>
        <location evidence="1">Membrane</location>
        <topology evidence="1">Peripheral membrane protein</topology>
    </subcellularLocation>
    <subcellularLocation>
        <location evidence="13 15">Plastid</location>
        <location evidence="13 15">Chloroplast thylakoid membrane</location>
        <topology evidence="13 15">Peripheral membrane protein</topology>
    </subcellularLocation>
</comment>
<dbReference type="HAMAP" id="MF_01346">
    <property type="entry name" value="ATP_synth_alpha_bact"/>
    <property type="match status" value="1"/>
</dbReference>
<dbReference type="InterPro" id="IPR020003">
    <property type="entry name" value="ATPase_a/bsu_AS"/>
</dbReference>
<evidence type="ECO:0000256" key="15">
    <source>
        <dbReference type="RuleBase" id="RU000341"/>
    </source>
</evidence>
<sequence length="505" mass="54766">MLNIRPDEISNIIRQQIDKYDQELQITNVGTVLQVSDGIARVYGLDEVMAGELLQFEDQDQTVGIALNLESDNVGVVLMGDGRNILEGSSVKSTGQIAQIPVGDGFLGRVVDPLAKPIDDKGTPGTNDTRLIESYAPGIIGRQSVCEPLQTGITAIDAMIPIGRGQRELIIGDRQTGKTSVALDTIINQKGQDVVCVYVAIGQKASSVAQVVSTLEEKGALEYTIIVAANADDPATLQYIAPYTGATLAEYFMYKGKATLVIYDDLTKQAQAYRQMSLLLRRPPGREAYPGDVFYLHSRLLERAAKLSNELGSGSMTALPIIETQAGDVSAYIPTNVISITDGQIFLSGDLFNSGIRPAINVGISVSRVGSAAQIKAMKQVAGKLKLELAQFAELEAFSQFASDLDKATQNQLARGQRLREILKQAQNSPLVVEDQIAIIYAGVNGYLDNIELSKVNDFSSALRQDLHNSKPEFAESIRNTKKLTPESEELLKQSIQDIQQTFSV</sequence>
<keyword evidence="3 13" id="KW-0813">Transport</keyword>
<evidence type="ECO:0000256" key="8">
    <source>
        <dbReference type="ARBA" id="ARBA00022967"/>
    </source>
</evidence>
<dbReference type="SUPFAM" id="SSF47917">
    <property type="entry name" value="C-terminal domain of alpha and beta subunits of F1 ATP synthase"/>
    <property type="match status" value="1"/>
</dbReference>
<evidence type="ECO:0000259" key="18">
    <source>
        <dbReference type="Pfam" id="PF00306"/>
    </source>
</evidence>
<dbReference type="FunFam" id="2.40.30.20:FF:000001">
    <property type="entry name" value="ATP synthase subunit alpha"/>
    <property type="match status" value="1"/>
</dbReference>
<evidence type="ECO:0000256" key="10">
    <source>
        <dbReference type="ARBA" id="ARBA00023136"/>
    </source>
</evidence>
<dbReference type="InterPro" id="IPR038376">
    <property type="entry name" value="ATP_synth_asu_C_sf"/>
</dbReference>
<feature type="domain" description="ATPase F1/V1/A1 complex alpha/beta subunit nucleotide-binding" evidence="17">
    <location>
        <begin position="152"/>
        <end position="367"/>
    </location>
</feature>
<dbReference type="CDD" id="cd01132">
    <property type="entry name" value="F1-ATPase_alpha_CD"/>
    <property type="match status" value="1"/>
</dbReference>
<evidence type="ECO:0000256" key="5">
    <source>
        <dbReference type="ARBA" id="ARBA00022741"/>
    </source>
</evidence>
<dbReference type="AlphaFoldDB" id="A0A1Z1MV65"/>
<geneLocation type="chloroplast" evidence="20"/>
<keyword evidence="6 13" id="KW-0375">Hydrogen ion transport</keyword>
<dbReference type="RefSeq" id="YP_009399912.1">
    <property type="nucleotide sequence ID" value="NC_035299.1"/>
</dbReference>
<dbReference type="GO" id="GO:0005524">
    <property type="term" value="F:ATP binding"/>
    <property type="evidence" value="ECO:0007669"/>
    <property type="project" value="UniProtKB-UniRule"/>
</dbReference>
<dbReference type="GO" id="GO:0046933">
    <property type="term" value="F:proton-transporting ATP synthase activity, rotational mechanism"/>
    <property type="evidence" value="ECO:0007669"/>
    <property type="project" value="UniProtKB-UniRule"/>
</dbReference>
<dbReference type="NCBIfam" id="NF009884">
    <property type="entry name" value="PRK13343.1"/>
    <property type="match status" value="1"/>
</dbReference>
<evidence type="ECO:0000256" key="1">
    <source>
        <dbReference type="ARBA" id="ARBA00004170"/>
    </source>
</evidence>
<dbReference type="PANTHER" id="PTHR48082:SF2">
    <property type="entry name" value="ATP SYNTHASE SUBUNIT ALPHA, MITOCHONDRIAL"/>
    <property type="match status" value="1"/>
</dbReference>
<dbReference type="InterPro" id="IPR033732">
    <property type="entry name" value="ATP_synth_F1_a_nt-bd_dom"/>
</dbReference>
<dbReference type="PROSITE" id="PS00152">
    <property type="entry name" value="ATPASE_ALPHA_BETA"/>
    <property type="match status" value="1"/>
</dbReference>
<evidence type="ECO:0000256" key="16">
    <source>
        <dbReference type="RuleBase" id="RU004286"/>
    </source>
</evidence>
<keyword evidence="12 13" id="KW-0066">ATP synthesis</keyword>
<comment type="subunit">
    <text evidence="13 16">F-type ATPases have 2 components, CF(1) - the catalytic core - and CF(0) - the membrane proton channel. CF(1) has five subunits: alpha(3), beta(3), gamma(1), delta(1), epsilon(1). CF(0) has four main subunits: a, b, b' and c.</text>
</comment>
<gene>
    <name evidence="13 16 20" type="primary">atpA</name>
</gene>
<dbReference type="SUPFAM" id="SSF50615">
    <property type="entry name" value="N-terminal domain of alpha and beta subunits of F1 ATP synthase"/>
    <property type="match status" value="1"/>
</dbReference>
<dbReference type="FunFam" id="1.20.150.20:FF:000001">
    <property type="entry name" value="ATP synthase subunit alpha"/>
    <property type="match status" value="1"/>
</dbReference>
<dbReference type="Gene3D" id="3.40.50.300">
    <property type="entry name" value="P-loop containing nucleotide triphosphate hydrolases"/>
    <property type="match status" value="1"/>
</dbReference>
<keyword evidence="8 13" id="KW-1278">Translocase</keyword>
<keyword evidence="7 13" id="KW-0067">ATP-binding</keyword>
<keyword evidence="16 20" id="KW-0934">Plastid</keyword>
<dbReference type="InterPro" id="IPR005294">
    <property type="entry name" value="ATP_synth_F1_asu"/>
</dbReference>
<dbReference type="InterPro" id="IPR027417">
    <property type="entry name" value="P-loop_NTPase"/>
</dbReference>
<dbReference type="Gene3D" id="2.40.30.20">
    <property type="match status" value="1"/>
</dbReference>
<evidence type="ECO:0000313" key="20">
    <source>
        <dbReference type="EMBL" id="ARW69731.1"/>
    </source>
</evidence>
<proteinExistence type="inferred from homology"/>
<dbReference type="GO" id="GO:0009535">
    <property type="term" value="C:chloroplast thylakoid membrane"/>
    <property type="evidence" value="ECO:0007669"/>
    <property type="project" value="UniProtKB-SubCell"/>
</dbReference>
<evidence type="ECO:0000256" key="2">
    <source>
        <dbReference type="ARBA" id="ARBA00008936"/>
    </source>
</evidence>
<dbReference type="CDD" id="cd18116">
    <property type="entry name" value="ATP-synt_F1_alpha_N"/>
    <property type="match status" value="1"/>
</dbReference>
<dbReference type="NCBIfam" id="TIGR00962">
    <property type="entry name" value="atpA"/>
    <property type="match status" value="1"/>
</dbReference>
<dbReference type="Pfam" id="PF00006">
    <property type="entry name" value="ATP-synt_ab"/>
    <property type="match status" value="1"/>
</dbReference>
<dbReference type="InterPro" id="IPR036121">
    <property type="entry name" value="ATPase_F1/V1/A1_a/bsu_N_sf"/>
</dbReference>
<dbReference type="InterPro" id="IPR000793">
    <property type="entry name" value="ATP_synth_asu_C"/>
</dbReference>
<dbReference type="Gene3D" id="1.20.150.20">
    <property type="entry name" value="ATP synthase alpha/beta chain, C-terminal domain"/>
    <property type="match status" value="1"/>
</dbReference>